<keyword evidence="2" id="KW-1185">Reference proteome</keyword>
<comment type="caution">
    <text evidence="1">The sequence shown here is derived from an EMBL/GenBank/DDBJ whole genome shotgun (WGS) entry which is preliminary data.</text>
</comment>
<gene>
    <name evidence="1" type="ORF">OUZ56_032918</name>
</gene>
<protein>
    <submittedName>
        <fullName evidence="1">Uncharacterized protein</fullName>
    </submittedName>
</protein>
<reference evidence="1 2" key="1">
    <citation type="journal article" date="2023" name="Nucleic Acids Res.">
        <title>The hologenome of Daphnia magna reveals possible DNA methylation and microbiome-mediated evolution of the host genome.</title>
        <authorList>
            <person name="Chaturvedi A."/>
            <person name="Li X."/>
            <person name="Dhandapani V."/>
            <person name="Marshall H."/>
            <person name="Kissane S."/>
            <person name="Cuenca-Cambronero M."/>
            <person name="Asole G."/>
            <person name="Calvet F."/>
            <person name="Ruiz-Romero M."/>
            <person name="Marangio P."/>
            <person name="Guigo R."/>
            <person name="Rago D."/>
            <person name="Mirbahai L."/>
            <person name="Eastwood N."/>
            <person name="Colbourne J.K."/>
            <person name="Zhou J."/>
            <person name="Mallon E."/>
            <person name="Orsini L."/>
        </authorList>
    </citation>
    <scope>NUCLEOTIDE SEQUENCE [LARGE SCALE GENOMIC DNA]</scope>
    <source>
        <strain evidence="1">LRV0_1</strain>
    </source>
</reference>
<sequence>MADGVWWFIGGLSAILAKEGVGGVGMLTMVTGALVTRPGFTWGPISMSRRSNWGGASQLQGLKYLQYGMLSPKSEPNPKKRKAKVMDTPTPDRIPKFRSQYQTLAMNEMCLSCPGWTRTVSTCCSPEIFVTLPIWMYDSISPIILEAPKWCEVIVGCKCRIIPGELSISSDAASMRRRPWVATLGLTGNTRCEARFEGDVLWGTFQH</sequence>
<evidence type="ECO:0000313" key="2">
    <source>
        <dbReference type="Proteomes" id="UP001234178"/>
    </source>
</evidence>
<name>A0ABQ9ZX70_9CRUS</name>
<evidence type="ECO:0000313" key="1">
    <source>
        <dbReference type="EMBL" id="KAK4017505.1"/>
    </source>
</evidence>
<proteinExistence type="predicted"/>
<dbReference type="Proteomes" id="UP001234178">
    <property type="component" value="Unassembled WGS sequence"/>
</dbReference>
<organism evidence="1 2">
    <name type="scientific">Daphnia magna</name>
    <dbReference type="NCBI Taxonomy" id="35525"/>
    <lineage>
        <taxon>Eukaryota</taxon>
        <taxon>Metazoa</taxon>
        <taxon>Ecdysozoa</taxon>
        <taxon>Arthropoda</taxon>
        <taxon>Crustacea</taxon>
        <taxon>Branchiopoda</taxon>
        <taxon>Diplostraca</taxon>
        <taxon>Cladocera</taxon>
        <taxon>Anomopoda</taxon>
        <taxon>Daphniidae</taxon>
        <taxon>Daphnia</taxon>
    </lineage>
</organism>
<dbReference type="EMBL" id="JAOYFB010000007">
    <property type="protein sequence ID" value="KAK4017505.1"/>
    <property type="molecule type" value="Genomic_DNA"/>
</dbReference>
<accession>A0ABQ9ZX70</accession>